<dbReference type="InterPro" id="IPR030679">
    <property type="entry name" value="ABC_ATPase_HisP-typ"/>
</dbReference>
<proteinExistence type="inferred from homology"/>
<sequence length="251" mass="27623">MIEVNNLGKRFGELTVFEDINLHIDSGEIVVLVGPSGSGKSTLLRCLNGLEAPDTGSIRVGDADWSASMSEAAKKEAVRHIRTLTGMVFQSFNLFPHMTVLENVKMAPMIVKKMNQAQAVEIGESLLAKVGLLSKKNEHPSRLSGGQQQRVAIARALAMQPQIMLFDEPTSALDPELTGEVLAVMKQLATEGMTMIVVTHEMRFAREVANRVIFMSDGKIQEEGSPEQFFTQPETERARKFLRQLGSEPEA</sequence>
<dbReference type="InterPro" id="IPR003439">
    <property type="entry name" value="ABC_transporter-like_ATP-bd"/>
</dbReference>
<dbReference type="InterPro" id="IPR050086">
    <property type="entry name" value="MetN_ABC_transporter-like"/>
</dbReference>
<comment type="caution">
    <text evidence="10">The sequence shown here is derived from an EMBL/GenBank/DDBJ whole genome shotgun (WGS) entry which is preliminary data.</text>
</comment>
<evidence type="ECO:0000313" key="10">
    <source>
        <dbReference type="EMBL" id="CAH8244195.1"/>
    </source>
</evidence>
<keyword evidence="4" id="KW-1003">Cell membrane</keyword>
<evidence type="ECO:0000256" key="3">
    <source>
        <dbReference type="ARBA" id="ARBA00022448"/>
    </source>
</evidence>
<dbReference type="PANTHER" id="PTHR43166:SF9">
    <property type="entry name" value="GLUTAMATE_ASPARTATE IMPORT ATP-BINDING PROTEIN GLTL"/>
    <property type="match status" value="1"/>
</dbReference>
<keyword evidence="3" id="KW-0813">Transport</keyword>
<dbReference type="Gene3D" id="3.40.50.300">
    <property type="entry name" value="P-loop containing nucleotide triphosphate hydrolases"/>
    <property type="match status" value="1"/>
</dbReference>
<dbReference type="GO" id="GO:0005524">
    <property type="term" value="F:ATP binding"/>
    <property type="evidence" value="ECO:0007669"/>
    <property type="project" value="UniProtKB-KW"/>
</dbReference>
<evidence type="ECO:0000256" key="4">
    <source>
        <dbReference type="ARBA" id="ARBA00022475"/>
    </source>
</evidence>
<dbReference type="PROSITE" id="PS00211">
    <property type="entry name" value="ABC_TRANSPORTER_1"/>
    <property type="match status" value="1"/>
</dbReference>
<keyword evidence="11" id="KW-1185">Reference proteome</keyword>
<dbReference type="PANTHER" id="PTHR43166">
    <property type="entry name" value="AMINO ACID IMPORT ATP-BINDING PROTEIN"/>
    <property type="match status" value="1"/>
</dbReference>
<organism evidence="10 11">
    <name type="scientific">Paenibacillus melissococcoides</name>
    <dbReference type="NCBI Taxonomy" id="2912268"/>
    <lineage>
        <taxon>Bacteria</taxon>
        <taxon>Bacillati</taxon>
        <taxon>Bacillota</taxon>
        <taxon>Bacilli</taxon>
        <taxon>Bacillales</taxon>
        <taxon>Paenibacillaceae</taxon>
        <taxon>Paenibacillus</taxon>
    </lineage>
</organism>
<evidence type="ECO:0000256" key="6">
    <source>
        <dbReference type="ARBA" id="ARBA00022840"/>
    </source>
</evidence>
<keyword evidence="8" id="KW-0472">Membrane</keyword>
<reference evidence="10" key="1">
    <citation type="submission" date="2022-06" db="EMBL/GenBank/DDBJ databases">
        <authorList>
            <person name="Dietemann V."/>
            <person name="Ory F."/>
            <person name="Dainat B."/>
            <person name="Oberhansli S."/>
        </authorList>
    </citation>
    <scope>NUCLEOTIDE SEQUENCE</scope>
    <source>
        <strain evidence="10">Ena-SAMPLE-TAB-26-04-2022-14:26:32:270-5432</strain>
    </source>
</reference>
<evidence type="ECO:0000313" key="11">
    <source>
        <dbReference type="Proteomes" id="UP001154322"/>
    </source>
</evidence>
<dbReference type="SMART" id="SM00382">
    <property type="entry name" value="AAA"/>
    <property type="match status" value="1"/>
</dbReference>
<evidence type="ECO:0000256" key="8">
    <source>
        <dbReference type="ARBA" id="ARBA00023136"/>
    </source>
</evidence>
<evidence type="ECO:0000256" key="5">
    <source>
        <dbReference type="ARBA" id="ARBA00022741"/>
    </source>
</evidence>
<comment type="similarity">
    <text evidence="2">Belongs to the ABC transporter superfamily.</text>
</comment>
<evidence type="ECO:0000256" key="1">
    <source>
        <dbReference type="ARBA" id="ARBA00004202"/>
    </source>
</evidence>
<dbReference type="PROSITE" id="PS50893">
    <property type="entry name" value="ABC_TRANSPORTER_2"/>
    <property type="match status" value="1"/>
</dbReference>
<comment type="subcellular location">
    <subcellularLocation>
        <location evidence="1">Cell membrane</location>
        <topology evidence="1">Peripheral membrane protein</topology>
    </subcellularLocation>
</comment>
<dbReference type="CDD" id="cd03262">
    <property type="entry name" value="ABC_HisP_GlnQ"/>
    <property type="match status" value="1"/>
</dbReference>
<dbReference type="SUPFAM" id="SSF52540">
    <property type="entry name" value="P-loop containing nucleoside triphosphate hydrolases"/>
    <property type="match status" value="1"/>
</dbReference>
<evidence type="ECO:0000259" key="9">
    <source>
        <dbReference type="PROSITE" id="PS50893"/>
    </source>
</evidence>
<feature type="domain" description="ABC transporter" evidence="9">
    <location>
        <begin position="2"/>
        <end position="242"/>
    </location>
</feature>
<name>A0ABM9FY91_9BACL</name>
<dbReference type="Pfam" id="PF00005">
    <property type="entry name" value="ABC_tran"/>
    <property type="match status" value="1"/>
</dbReference>
<keyword evidence="6 10" id="KW-0067">ATP-binding</keyword>
<dbReference type="EMBL" id="CALYLO010000001">
    <property type="protein sequence ID" value="CAH8244195.1"/>
    <property type="molecule type" value="Genomic_DNA"/>
</dbReference>
<dbReference type="InterPro" id="IPR017871">
    <property type="entry name" value="ABC_transporter-like_CS"/>
</dbReference>
<dbReference type="RefSeq" id="WP_213426914.1">
    <property type="nucleotide sequence ID" value="NZ_AP031286.1"/>
</dbReference>
<dbReference type="Proteomes" id="UP001154322">
    <property type="component" value="Unassembled WGS sequence"/>
</dbReference>
<protein>
    <submittedName>
        <fullName evidence="10">Amino acid ABC transporter ATP-binding protein</fullName>
    </submittedName>
</protein>
<dbReference type="InterPro" id="IPR003593">
    <property type="entry name" value="AAA+_ATPase"/>
</dbReference>
<keyword evidence="7" id="KW-0029">Amino-acid transport</keyword>
<keyword evidence="5" id="KW-0547">Nucleotide-binding</keyword>
<dbReference type="PIRSF" id="PIRSF039085">
    <property type="entry name" value="ABC_ATPase_HisP"/>
    <property type="match status" value="1"/>
</dbReference>
<gene>
    <name evidence="10" type="ORF">WJ0W_001433</name>
</gene>
<accession>A0ABM9FY91</accession>
<evidence type="ECO:0000256" key="2">
    <source>
        <dbReference type="ARBA" id="ARBA00005417"/>
    </source>
</evidence>
<dbReference type="InterPro" id="IPR027417">
    <property type="entry name" value="P-loop_NTPase"/>
</dbReference>
<evidence type="ECO:0000256" key="7">
    <source>
        <dbReference type="ARBA" id="ARBA00022970"/>
    </source>
</evidence>